<accession>A0ABS8UXX1</accession>
<reference evidence="1 2" key="1">
    <citation type="journal article" date="2021" name="BMC Genomics">
        <title>Datura genome reveals duplications of psychoactive alkaloid biosynthetic genes and high mutation rate following tissue culture.</title>
        <authorList>
            <person name="Rajewski A."/>
            <person name="Carter-House D."/>
            <person name="Stajich J."/>
            <person name="Litt A."/>
        </authorList>
    </citation>
    <scope>NUCLEOTIDE SEQUENCE [LARGE SCALE GENOMIC DNA]</scope>
    <source>
        <strain evidence="1">AR-01</strain>
    </source>
</reference>
<evidence type="ECO:0000313" key="2">
    <source>
        <dbReference type="Proteomes" id="UP000823775"/>
    </source>
</evidence>
<sequence>SATDGPPVVLRESPVMSWIDMPNIACWHHSSEYRCFTDQDQNFIGGVLISRMFPPGYCLRSVIHRFFANLHQHFTDGSPM</sequence>
<comment type="caution">
    <text evidence="1">The sequence shown here is derived from an EMBL/GenBank/DDBJ whole genome shotgun (WGS) entry which is preliminary data.</text>
</comment>
<protein>
    <submittedName>
        <fullName evidence="1">Uncharacterized protein</fullName>
    </submittedName>
</protein>
<evidence type="ECO:0000313" key="1">
    <source>
        <dbReference type="EMBL" id="MCD9639703.1"/>
    </source>
</evidence>
<feature type="non-terminal residue" evidence="1">
    <location>
        <position position="1"/>
    </location>
</feature>
<keyword evidence="2" id="KW-1185">Reference proteome</keyword>
<proteinExistence type="predicted"/>
<dbReference type="Proteomes" id="UP000823775">
    <property type="component" value="Unassembled WGS sequence"/>
</dbReference>
<gene>
    <name evidence="1" type="ORF">HAX54_024409</name>
</gene>
<organism evidence="1 2">
    <name type="scientific">Datura stramonium</name>
    <name type="common">Jimsonweed</name>
    <name type="synonym">Common thornapple</name>
    <dbReference type="NCBI Taxonomy" id="4076"/>
    <lineage>
        <taxon>Eukaryota</taxon>
        <taxon>Viridiplantae</taxon>
        <taxon>Streptophyta</taxon>
        <taxon>Embryophyta</taxon>
        <taxon>Tracheophyta</taxon>
        <taxon>Spermatophyta</taxon>
        <taxon>Magnoliopsida</taxon>
        <taxon>eudicotyledons</taxon>
        <taxon>Gunneridae</taxon>
        <taxon>Pentapetalae</taxon>
        <taxon>asterids</taxon>
        <taxon>lamiids</taxon>
        <taxon>Solanales</taxon>
        <taxon>Solanaceae</taxon>
        <taxon>Solanoideae</taxon>
        <taxon>Datureae</taxon>
        <taxon>Datura</taxon>
    </lineage>
</organism>
<name>A0ABS8UXX1_DATST</name>
<dbReference type="EMBL" id="JACEIK010002976">
    <property type="protein sequence ID" value="MCD9639703.1"/>
    <property type="molecule type" value="Genomic_DNA"/>
</dbReference>